<dbReference type="EMBL" id="KQ982942">
    <property type="protein sequence ID" value="KYQ49076.1"/>
    <property type="molecule type" value="Genomic_DNA"/>
</dbReference>
<dbReference type="AlphaFoldDB" id="A0A151WMK0"/>
<proteinExistence type="predicted"/>
<gene>
    <name evidence="1" type="ORF">ALC60_11862</name>
</gene>
<protein>
    <submittedName>
        <fullName evidence="1">Uncharacterized protein</fullName>
    </submittedName>
</protein>
<sequence>MTAIVARLPSPETGRSAFYTAGTWKGKEKGGGAAFLCVSVTLSDAGLSRTSRPTVGRKGGGKDIRKTQYQLVYTERPLKCAVRQVQLEVCGKTHDGIIHGHFWKSHRTYVSFTGT</sequence>
<name>A0A151WMK0_9HYME</name>
<accession>A0A151WMK0</accession>
<keyword evidence="2" id="KW-1185">Reference proteome</keyword>
<dbReference type="Proteomes" id="UP000075809">
    <property type="component" value="Unassembled WGS sequence"/>
</dbReference>
<evidence type="ECO:0000313" key="2">
    <source>
        <dbReference type="Proteomes" id="UP000075809"/>
    </source>
</evidence>
<evidence type="ECO:0000313" key="1">
    <source>
        <dbReference type="EMBL" id="KYQ49076.1"/>
    </source>
</evidence>
<organism evidence="1 2">
    <name type="scientific">Mycetomoellerius zeteki</name>
    <dbReference type="NCBI Taxonomy" id="64791"/>
    <lineage>
        <taxon>Eukaryota</taxon>
        <taxon>Metazoa</taxon>
        <taxon>Ecdysozoa</taxon>
        <taxon>Arthropoda</taxon>
        <taxon>Hexapoda</taxon>
        <taxon>Insecta</taxon>
        <taxon>Pterygota</taxon>
        <taxon>Neoptera</taxon>
        <taxon>Endopterygota</taxon>
        <taxon>Hymenoptera</taxon>
        <taxon>Apocrita</taxon>
        <taxon>Aculeata</taxon>
        <taxon>Formicoidea</taxon>
        <taxon>Formicidae</taxon>
        <taxon>Myrmicinae</taxon>
        <taxon>Mycetomoellerius</taxon>
    </lineage>
</organism>
<reference evidence="1 2" key="1">
    <citation type="submission" date="2015-09" db="EMBL/GenBank/DDBJ databases">
        <title>Trachymyrmex zeteki WGS genome.</title>
        <authorList>
            <person name="Nygaard S."/>
            <person name="Hu H."/>
            <person name="Boomsma J."/>
            <person name="Zhang G."/>
        </authorList>
    </citation>
    <scope>NUCLEOTIDE SEQUENCE [LARGE SCALE GENOMIC DNA]</scope>
    <source>
        <strain evidence="1">Tzet28-1</strain>
        <tissue evidence="1">Whole body</tissue>
    </source>
</reference>